<evidence type="ECO:0000313" key="1">
    <source>
        <dbReference type="EMBL" id="PQQ67107.1"/>
    </source>
</evidence>
<dbReference type="AlphaFoldDB" id="A0A2S8RBC7"/>
<comment type="caution">
    <text evidence="1">The sequence shown here is derived from an EMBL/GenBank/DDBJ whole genome shotgun (WGS) entry which is preliminary data.</text>
</comment>
<name>A0A2S8RBC7_9FIRM</name>
<dbReference type="EMBL" id="NEMB01000003">
    <property type="protein sequence ID" value="PQQ67107.1"/>
    <property type="molecule type" value="Genomic_DNA"/>
</dbReference>
<dbReference type="Proteomes" id="UP000239720">
    <property type="component" value="Unassembled WGS sequence"/>
</dbReference>
<accession>A0A2S8RBC7</accession>
<protein>
    <submittedName>
        <fullName evidence="1">Uncharacterized protein</fullName>
    </submittedName>
</protein>
<organism evidence="1 2">
    <name type="scientific">Acetivibrio saccincola</name>
    <dbReference type="NCBI Taxonomy" id="1677857"/>
    <lineage>
        <taxon>Bacteria</taxon>
        <taxon>Bacillati</taxon>
        <taxon>Bacillota</taxon>
        <taxon>Clostridia</taxon>
        <taxon>Eubacteriales</taxon>
        <taxon>Oscillospiraceae</taxon>
        <taxon>Acetivibrio</taxon>
    </lineage>
</organism>
<gene>
    <name evidence="1" type="ORF">B9R14_10370</name>
</gene>
<sequence length="192" mass="22181">MNELNPELQEQGLEGRLLNTLIYLNIEWTDPEDGMSLRNIINNLGKFYDSPDGAICEEKYAMYKELYFEDSMKLGRRDEKSETGFKEGSREDYENRLRQYRIFKNAVENNERLANMTIGNQSWNIGDKFNDRKGLNACTFEDENGNIIVVYRGTASGEWGDNGVALSGVVTESPQQIQALEYFDYIVEKKRV</sequence>
<dbReference type="RefSeq" id="WP_105368195.1">
    <property type="nucleotide sequence ID" value="NZ_NEMB01000003.1"/>
</dbReference>
<evidence type="ECO:0000313" key="2">
    <source>
        <dbReference type="Proteomes" id="UP000239720"/>
    </source>
</evidence>
<proteinExistence type="predicted"/>
<reference evidence="1 2" key="1">
    <citation type="journal article" date="2018" name="Syst. Appl. Microbiol.">
        <title>Characterization and high-quality draft genome sequence of Herbivorax saccincola A7, an anaerobic, alkaliphilic, thermophilic, cellulolytic, and xylanolytic bacterium.</title>
        <authorList>
            <person name="Aikawa S."/>
            <person name="Baramee S."/>
            <person name="Sermsathanaswadi J."/>
            <person name="Thianheng P."/>
            <person name="Tachaapaikoon C."/>
            <person name="Shikata A."/>
            <person name="Waeonukul R."/>
            <person name="Pason P."/>
            <person name="Ratanakhanokchai K."/>
            <person name="Kosugi A."/>
        </authorList>
    </citation>
    <scope>NUCLEOTIDE SEQUENCE [LARGE SCALE GENOMIC DNA]</scope>
    <source>
        <strain evidence="1 2">A7</strain>
    </source>
</reference>